<comment type="caution">
    <text evidence="7">Lacks conserved residue(s) required for the propagation of feature annotation.</text>
</comment>
<dbReference type="Proteomes" id="UP000005237">
    <property type="component" value="Unassembled WGS sequence"/>
</dbReference>
<dbReference type="GO" id="GO:0016020">
    <property type="term" value="C:membrane"/>
    <property type="evidence" value="ECO:0007669"/>
    <property type="project" value="UniProtKB-SubCell"/>
</dbReference>
<dbReference type="AlphaFoldDB" id="A0A8R1DQC4"/>
<dbReference type="EnsemblMetazoa" id="CJA09246.1">
    <property type="protein sequence ID" value="CJA09246.1"/>
    <property type="gene ID" value="WBGene00128451"/>
</dbReference>
<evidence type="ECO:0000256" key="3">
    <source>
        <dbReference type="ARBA" id="ARBA00022692"/>
    </source>
</evidence>
<evidence type="ECO:0000313" key="8">
    <source>
        <dbReference type="EnsemblMetazoa" id="CJA09246.1"/>
    </source>
</evidence>
<protein>
    <recommendedName>
        <fullName evidence="6">Mitochondrial inner membrane protein Mpv17</fullName>
    </recommendedName>
</protein>
<dbReference type="PANTHER" id="PTHR11266">
    <property type="entry name" value="PEROXISOMAL MEMBRANE PROTEIN 2, PXMP2 MPV17"/>
    <property type="match status" value="1"/>
</dbReference>
<keyword evidence="4 7" id="KW-1133">Transmembrane helix</keyword>
<evidence type="ECO:0000256" key="5">
    <source>
        <dbReference type="ARBA" id="ARBA00023136"/>
    </source>
</evidence>
<comment type="subcellular location">
    <subcellularLocation>
        <location evidence="1">Membrane</location>
        <topology evidence="1">Multi-pass membrane protein</topology>
    </subcellularLocation>
</comment>
<organism evidence="8 9">
    <name type="scientific">Caenorhabditis japonica</name>
    <dbReference type="NCBI Taxonomy" id="281687"/>
    <lineage>
        <taxon>Eukaryota</taxon>
        <taxon>Metazoa</taxon>
        <taxon>Ecdysozoa</taxon>
        <taxon>Nematoda</taxon>
        <taxon>Chromadorea</taxon>
        <taxon>Rhabditida</taxon>
        <taxon>Rhabditina</taxon>
        <taxon>Rhabditomorpha</taxon>
        <taxon>Rhabditoidea</taxon>
        <taxon>Rhabditidae</taxon>
        <taxon>Peloderinae</taxon>
        <taxon>Caenorhabditis</taxon>
    </lineage>
</organism>
<feature type="transmembrane region" description="Helical" evidence="7">
    <location>
        <begin position="50"/>
        <end position="70"/>
    </location>
</feature>
<dbReference type="GO" id="GO:1901858">
    <property type="term" value="P:regulation of mitochondrial DNA metabolic process"/>
    <property type="evidence" value="ECO:0007669"/>
    <property type="project" value="TreeGrafter"/>
</dbReference>
<sequence>MNIFRKFNATLARRPLLTQIVVSGAVSGGGDAFAQYLTNEPKWDYWRTARFTALAAVFITPPVFVWFRVLEKIRHSNLHVQTFGRMFCDQFAFRYVGAYLSRSARVLH</sequence>
<name>A0A8R1DQC4_CAEJA</name>
<dbReference type="PANTHER" id="PTHR11266:SF17">
    <property type="entry name" value="PROTEIN MPV17"/>
    <property type="match status" value="1"/>
</dbReference>
<evidence type="ECO:0000256" key="1">
    <source>
        <dbReference type="ARBA" id="ARBA00004141"/>
    </source>
</evidence>
<evidence type="ECO:0000256" key="2">
    <source>
        <dbReference type="ARBA" id="ARBA00006824"/>
    </source>
</evidence>
<keyword evidence="3 7" id="KW-0812">Transmembrane</keyword>
<evidence type="ECO:0000313" key="9">
    <source>
        <dbReference type="Proteomes" id="UP000005237"/>
    </source>
</evidence>
<comment type="similarity">
    <text evidence="2 7">Belongs to the peroxisomal membrane protein PXMP2/4 family.</text>
</comment>
<evidence type="ECO:0000256" key="7">
    <source>
        <dbReference type="RuleBase" id="RU363053"/>
    </source>
</evidence>
<evidence type="ECO:0000256" key="6">
    <source>
        <dbReference type="ARBA" id="ARBA00049743"/>
    </source>
</evidence>
<dbReference type="GO" id="GO:0005739">
    <property type="term" value="C:mitochondrion"/>
    <property type="evidence" value="ECO:0007669"/>
    <property type="project" value="TreeGrafter"/>
</dbReference>
<dbReference type="InterPro" id="IPR007248">
    <property type="entry name" value="Mpv17_PMP22"/>
</dbReference>
<accession>A0A8R1DQC4</accession>
<keyword evidence="9" id="KW-1185">Reference proteome</keyword>
<reference evidence="8" key="2">
    <citation type="submission" date="2022-06" db="UniProtKB">
        <authorList>
            <consortium name="EnsemblMetazoa"/>
        </authorList>
    </citation>
    <scope>IDENTIFICATION</scope>
    <source>
        <strain evidence="8">DF5081</strain>
    </source>
</reference>
<proteinExistence type="inferred from homology"/>
<evidence type="ECO:0000256" key="4">
    <source>
        <dbReference type="ARBA" id="ARBA00022989"/>
    </source>
</evidence>
<dbReference type="GO" id="GO:0015267">
    <property type="term" value="F:channel activity"/>
    <property type="evidence" value="ECO:0007669"/>
    <property type="project" value="TreeGrafter"/>
</dbReference>
<reference evidence="9" key="1">
    <citation type="submission" date="2010-08" db="EMBL/GenBank/DDBJ databases">
        <authorList>
            <consortium name="Caenorhabditis japonica Sequencing Consortium"/>
            <person name="Wilson R.K."/>
        </authorList>
    </citation>
    <scope>NUCLEOTIDE SEQUENCE [LARGE SCALE GENOMIC DNA]</scope>
    <source>
        <strain evidence="9">DF5081</strain>
    </source>
</reference>
<keyword evidence="5 7" id="KW-0472">Membrane</keyword>